<protein>
    <recommendedName>
        <fullName evidence="3">Transcriptional regulator</fullName>
    </recommendedName>
</protein>
<evidence type="ECO:0000313" key="1">
    <source>
        <dbReference type="EMBL" id="SES38922.1"/>
    </source>
</evidence>
<dbReference type="Proteomes" id="UP000182841">
    <property type="component" value="Unassembled WGS sequence"/>
</dbReference>
<dbReference type="RefSeq" id="WP_075003683.1">
    <property type="nucleotide sequence ID" value="NZ_FOGO01000028.1"/>
</dbReference>
<name>A0A1H9WYD3_9ACTN</name>
<evidence type="ECO:0000313" key="2">
    <source>
        <dbReference type="Proteomes" id="UP000182841"/>
    </source>
</evidence>
<sequence>MPDRTLNFGLYGARGRRSADLAGEVLDRLALEGGIRSPVTTRRGLHARLNYLTHSPAGYQAMRDAGITVAKGTLRRWVQHKQTPSRDNLSRIDAAYRAYRRRNVARHLLQRLNARGGTRVEIQPLDQSAVADPRKRVIPTDVAGFRRLRIRNWDRIVDAWAAADDEALGDAWDDQLTDLGSQWGQYEYATSVGFSA</sequence>
<reference evidence="2" key="1">
    <citation type="submission" date="2016-10" db="EMBL/GenBank/DDBJ databases">
        <authorList>
            <person name="Varghese N."/>
            <person name="Submissions S."/>
        </authorList>
    </citation>
    <scope>NUCLEOTIDE SEQUENCE [LARGE SCALE GENOMIC DNA]</scope>
    <source>
        <strain evidence="2">CGMCC 4.6825</strain>
    </source>
</reference>
<proteinExistence type="predicted"/>
<dbReference type="EMBL" id="FOGO01000028">
    <property type="protein sequence ID" value="SES38922.1"/>
    <property type="molecule type" value="Genomic_DNA"/>
</dbReference>
<dbReference type="OrthoDB" id="3873535at2"/>
<keyword evidence="2" id="KW-1185">Reference proteome</keyword>
<organism evidence="1 2">
    <name type="scientific">Streptomyces qinglanensis</name>
    <dbReference type="NCBI Taxonomy" id="943816"/>
    <lineage>
        <taxon>Bacteria</taxon>
        <taxon>Bacillati</taxon>
        <taxon>Actinomycetota</taxon>
        <taxon>Actinomycetes</taxon>
        <taxon>Kitasatosporales</taxon>
        <taxon>Streptomycetaceae</taxon>
        <taxon>Streptomyces</taxon>
    </lineage>
</organism>
<gene>
    <name evidence="1" type="ORF">SAMN05421870_1286</name>
</gene>
<accession>A0A1H9WYD3</accession>
<dbReference type="AlphaFoldDB" id="A0A1H9WYD3"/>
<evidence type="ECO:0008006" key="3">
    <source>
        <dbReference type="Google" id="ProtNLM"/>
    </source>
</evidence>